<dbReference type="PANTHER" id="PTHR10131:SF94">
    <property type="entry name" value="TNF RECEPTOR-ASSOCIATED FACTOR 4"/>
    <property type="match status" value="1"/>
</dbReference>
<dbReference type="GO" id="GO:0042981">
    <property type="term" value="P:regulation of apoptotic process"/>
    <property type="evidence" value="ECO:0007669"/>
    <property type="project" value="InterPro"/>
</dbReference>
<dbReference type="AlphaFoldDB" id="A0A8S2H5Q6"/>
<dbReference type="PIRSF" id="PIRSF015614">
    <property type="entry name" value="TRAF"/>
    <property type="match status" value="1"/>
</dbReference>
<dbReference type="GO" id="GO:0007165">
    <property type="term" value="P:signal transduction"/>
    <property type="evidence" value="ECO:0007669"/>
    <property type="project" value="InterPro"/>
</dbReference>
<keyword evidence="1" id="KW-0175">Coiled coil</keyword>
<reference evidence="4" key="1">
    <citation type="submission" date="2021-02" db="EMBL/GenBank/DDBJ databases">
        <authorList>
            <person name="Nowell W R."/>
        </authorList>
    </citation>
    <scope>NUCLEOTIDE SEQUENCE</scope>
</reference>
<accession>A0A8S2H5Q6</accession>
<dbReference type="CDD" id="cd00270">
    <property type="entry name" value="MATH_TRAF_C"/>
    <property type="match status" value="1"/>
</dbReference>
<dbReference type="PROSITE" id="PS50144">
    <property type="entry name" value="MATH"/>
    <property type="match status" value="1"/>
</dbReference>
<dbReference type="GO" id="GO:0043122">
    <property type="term" value="P:regulation of canonical NF-kappaB signal transduction"/>
    <property type="evidence" value="ECO:0007669"/>
    <property type="project" value="TreeGrafter"/>
</dbReference>
<evidence type="ECO:0000313" key="5">
    <source>
        <dbReference type="Proteomes" id="UP000682733"/>
    </source>
</evidence>
<dbReference type="SMART" id="SM00061">
    <property type="entry name" value="MATH"/>
    <property type="match status" value="1"/>
</dbReference>
<dbReference type="EMBL" id="CAJNOK010001196">
    <property type="protein sequence ID" value="CAF0798702.1"/>
    <property type="molecule type" value="Genomic_DNA"/>
</dbReference>
<evidence type="ECO:0000259" key="2">
    <source>
        <dbReference type="PROSITE" id="PS50144"/>
    </source>
</evidence>
<gene>
    <name evidence="3" type="ORF">OVA965_LOCUS4528</name>
    <name evidence="4" type="ORF">TMI583_LOCUS4526</name>
</gene>
<evidence type="ECO:0000313" key="3">
    <source>
        <dbReference type="EMBL" id="CAF0798702.1"/>
    </source>
</evidence>
<name>A0A8S2H5Q6_9BILA</name>
<evidence type="ECO:0000256" key="1">
    <source>
        <dbReference type="SAM" id="Coils"/>
    </source>
</evidence>
<dbReference type="Proteomes" id="UP000682733">
    <property type="component" value="Unassembled WGS sequence"/>
</dbReference>
<dbReference type="SUPFAM" id="SSF49599">
    <property type="entry name" value="TRAF domain-like"/>
    <property type="match status" value="1"/>
</dbReference>
<feature type="domain" description="MATH" evidence="2">
    <location>
        <begin position="162"/>
        <end position="309"/>
    </location>
</feature>
<dbReference type="InterPro" id="IPR008974">
    <property type="entry name" value="TRAF-like"/>
</dbReference>
<dbReference type="Proteomes" id="UP000677228">
    <property type="component" value="Unassembled WGS sequence"/>
</dbReference>
<dbReference type="Pfam" id="PF21355">
    <property type="entry name" value="TRAF-mep_MATH"/>
    <property type="match status" value="1"/>
</dbReference>
<evidence type="ECO:0000313" key="4">
    <source>
        <dbReference type="EMBL" id="CAF3581912.1"/>
    </source>
</evidence>
<organism evidence="4 5">
    <name type="scientific">Didymodactylos carnosus</name>
    <dbReference type="NCBI Taxonomy" id="1234261"/>
    <lineage>
        <taxon>Eukaryota</taxon>
        <taxon>Metazoa</taxon>
        <taxon>Spiralia</taxon>
        <taxon>Gnathifera</taxon>
        <taxon>Rotifera</taxon>
        <taxon>Eurotatoria</taxon>
        <taxon>Bdelloidea</taxon>
        <taxon>Philodinida</taxon>
        <taxon>Philodinidae</taxon>
        <taxon>Didymodactylos</taxon>
    </lineage>
</organism>
<dbReference type="InterPro" id="IPR049342">
    <property type="entry name" value="TRAF1-6_MATH_dom"/>
</dbReference>
<dbReference type="PANTHER" id="PTHR10131">
    <property type="entry name" value="TNF RECEPTOR ASSOCIATED FACTOR"/>
    <property type="match status" value="1"/>
</dbReference>
<dbReference type="EMBL" id="CAJOBA010001196">
    <property type="protein sequence ID" value="CAF3581912.1"/>
    <property type="molecule type" value="Genomic_DNA"/>
</dbReference>
<dbReference type="Gene3D" id="2.60.210.10">
    <property type="entry name" value="Apoptosis, Tumor Necrosis Factor Receptor Associated Protein 2, Chain A"/>
    <property type="match status" value="1"/>
</dbReference>
<dbReference type="InterPro" id="IPR012227">
    <property type="entry name" value="TNF_rcpt-assoc_TRAF_met"/>
</dbReference>
<proteinExistence type="predicted"/>
<dbReference type="InterPro" id="IPR002083">
    <property type="entry name" value="MATH/TRAF_dom"/>
</dbReference>
<dbReference type="GO" id="GO:0008270">
    <property type="term" value="F:zinc ion binding"/>
    <property type="evidence" value="ECO:0007669"/>
    <property type="project" value="InterPro"/>
</dbReference>
<protein>
    <recommendedName>
        <fullName evidence="2">MATH domain-containing protein</fullName>
    </recommendedName>
</protein>
<sequence>MRTCDHWCKVTKSKFQEHFRTKLHKQCLMTYIRYYVCSIHASMNIDYNRSLLNVGNPVTADMSSNDSEQIELDESLAEMNKLCETISVLTNAVHIIQNENIELNNELLQLTNTFNKCQQEFQEIKETAFENNSCINSMQLNQDVMKQELNTLKDNLETTSFDGTYLWKIKSVKELITNAQSEQQISIYSPPFYSSQNGYKMCMKLYLSGDGNARGTHLSLFFVIMHGEFDSVLKWPFSYKITFCLFDQSGQQHHIINSILSNIESNSFQQPQTQMTSASGIEKFFPLAMLQQDGNNYVKNDIMLIKCLVDFNGMPETVVLYSLSINPALPDRVQQSMVQEEISRRKYASVKDHIVENKMEHRKFMKK</sequence>
<comment type="caution">
    <text evidence="4">The sequence shown here is derived from an EMBL/GenBank/DDBJ whole genome shotgun (WGS) entry which is preliminary data.</text>
</comment>
<feature type="coiled-coil region" evidence="1">
    <location>
        <begin position="93"/>
        <end position="155"/>
    </location>
</feature>